<dbReference type="Gene3D" id="3.20.20.80">
    <property type="entry name" value="Glycosidases"/>
    <property type="match status" value="1"/>
</dbReference>
<name>A0ABY7TMQ8_9SPHN</name>
<dbReference type="Proteomes" id="UP001220395">
    <property type="component" value="Chromosome"/>
</dbReference>
<proteinExistence type="inferred from homology"/>
<keyword evidence="5 10" id="KW-0328">Glycosyltransferase</keyword>
<evidence type="ECO:0000313" key="11">
    <source>
        <dbReference type="EMBL" id="WCT74303.1"/>
    </source>
</evidence>
<keyword evidence="7 10" id="KW-0119">Carbohydrate metabolism</keyword>
<comment type="catalytic activity">
    <reaction evidence="1 10">
        <text>Transfers a segment of a (1-&gt;4)-alpha-D-glucan to a new position in an acceptor, which may be glucose or a (1-&gt;4)-alpha-D-glucan.</text>
        <dbReference type="EC" id="2.4.1.25"/>
    </reaction>
</comment>
<dbReference type="PANTHER" id="PTHR32438:SF5">
    <property type="entry name" value="4-ALPHA-GLUCANOTRANSFERASE DPE1, CHLOROPLASTIC_AMYLOPLASTIC"/>
    <property type="match status" value="1"/>
</dbReference>
<keyword evidence="12" id="KW-1185">Reference proteome</keyword>
<dbReference type="Pfam" id="PF02446">
    <property type="entry name" value="Glyco_hydro_77"/>
    <property type="match status" value="1"/>
</dbReference>
<reference evidence="11 12" key="1">
    <citation type="submission" date="2023-02" db="EMBL/GenBank/DDBJ databases">
        <title>Genome sequence of Sphingomonas naphthae.</title>
        <authorList>
            <person name="Kim S."/>
            <person name="Heo J."/>
            <person name="Kwon S.-W."/>
        </authorList>
    </citation>
    <scope>NUCLEOTIDE SEQUENCE [LARGE SCALE GENOMIC DNA]</scope>
    <source>
        <strain evidence="11 12">KACC 18716</strain>
    </source>
</reference>
<dbReference type="EMBL" id="CP117411">
    <property type="protein sequence ID" value="WCT74303.1"/>
    <property type="molecule type" value="Genomic_DNA"/>
</dbReference>
<evidence type="ECO:0000313" key="12">
    <source>
        <dbReference type="Proteomes" id="UP001220395"/>
    </source>
</evidence>
<evidence type="ECO:0000256" key="1">
    <source>
        <dbReference type="ARBA" id="ARBA00000439"/>
    </source>
</evidence>
<gene>
    <name evidence="11" type="primary">malQ</name>
    <name evidence="11" type="ORF">PQ455_03480</name>
</gene>
<evidence type="ECO:0000256" key="6">
    <source>
        <dbReference type="ARBA" id="ARBA00022679"/>
    </source>
</evidence>
<accession>A0ABY7TMQ8</accession>
<dbReference type="GO" id="GO:0004134">
    <property type="term" value="F:4-alpha-glucanotransferase activity"/>
    <property type="evidence" value="ECO:0007669"/>
    <property type="project" value="UniProtKB-EC"/>
</dbReference>
<dbReference type="InterPro" id="IPR017853">
    <property type="entry name" value="GH"/>
</dbReference>
<evidence type="ECO:0000256" key="9">
    <source>
        <dbReference type="ARBA" id="ARBA00031501"/>
    </source>
</evidence>
<dbReference type="RefSeq" id="WP_273689234.1">
    <property type="nucleotide sequence ID" value="NZ_CP117411.1"/>
</dbReference>
<evidence type="ECO:0000256" key="10">
    <source>
        <dbReference type="RuleBase" id="RU361207"/>
    </source>
</evidence>
<evidence type="ECO:0000256" key="2">
    <source>
        <dbReference type="ARBA" id="ARBA00005684"/>
    </source>
</evidence>
<dbReference type="PANTHER" id="PTHR32438">
    <property type="entry name" value="4-ALPHA-GLUCANOTRANSFERASE DPE1, CHLOROPLASTIC/AMYLOPLASTIC"/>
    <property type="match status" value="1"/>
</dbReference>
<dbReference type="EC" id="2.4.1.25" evidence="3 10"/>
<evidence type="ECO:0000256" key="8">
    <source>
        <dbReference type="ARBA" id="ARBA00031423"/>
    </source>
</evidence>
<dbReference type="SUPFAM" id="SSF51445">
    <property type="entry name" value="(Trans)glycosidases"/>
    <property type="match status" value="1"/>
</dbReference>
<organism evidence="11 12">
    <name type="scientific">Sphingomonas naphthae</name>
    <dbReference type="NCBI Taxonomy" id="1813468"/>
    <lineage>
        <taxon>Bacteria</taxon>
        <taxon>Pseudomonadati</taxon>
        <taxon>Pseudomonadota</taxon>
        <taxon>Alphaproteobacteria</taxon>
        <taxon>Sphingomonadales</taxon>
        <taxon>Sphingomonadaceae</taxon>
        <taxon>Sphingomonas</taxon>
    </lineage>
</organism>
<protein>
    <recommendedName>
        <fullName evidence="4 10">4-alpha-glucanotransferase</fullName>
        <ecNumber evidence="3 10">2.4.1.25</ecNumber>
    </recommendedName>
    <alternativeName>
        <fullName evidence="8 10">Amylomaltase</fullName>
    </alternativeName>
    <alternativeName>
        <fullName evidence="9 10">Disproportionating enzyme</fullName>
    </alternativeName>
</protein>
<evidence type="ECO:0000256" key="3">
    <source>
        <dbReference type="ARBA" id="ARBA00012560"/>
    </source>
</evidence>
<evidence type="ECO:0000256" key="7">
    <source>
        <dbReference type="ARBA" id="ARBA00023277"/>
    </source>
</evidence>
<dbReference type="InterPro" id="IPR003385">
    <property type="entry name" value="Glyco_hydro_77"/>
</dbReference>
<sequence length="639" mass="68049">MSDVAVVALAEAAGILIDWEDAGGVQRRVSIDSLRAVLSGLGLACGSAAQCGESMAWLREATVDRCRVIDAGSRLTGLSGRATLHLEDGSTQSLDPGTAIETIGYHRIEQGGELLPLIVAPAHGTILAPGERRWGLAVQLYSLRGDGAFGDFHALADFATEAARAGADAVMLSPVHALFTTDPGRCSPYSPSTRDYLNPWYAAAGSTGPQSDGLIDWPEAVHAKLAAFRADYTSGRDHPAFAAYVNTADEGLQRHALFETLHAHFFAERKARGWQDWPEPYHDPASPAVSAFAQTYADEIRFHLFLQWRAEQGLAEAARAASAMRIGLVTDIAVGLDAGGSHAWARGDELMMGIGIGAPPDAFQAAGQNWGITSFSPLALRAMAYRPFIDLLRSTMRGAGGIRIDHALGLRRLWVVPNGASPLDGAYLRQPEDELLRLVALESARAGAIVIGEDLGVVPPGLRERLAARGLLGMRVLPFERERNGAVRAPADWDAAAVAMTSTHDLPPVAGWWRGVDIDWRETLGAAGDRDAERAERATYREDFWTAAVAAGVATGAEPAADDPVPAVDAAAPLVAATASTLAILPAEDVLGLEQAPNLPGTIDEHPNWRRRLPAPAADLFARPDVAARIARIRQQRPA</sequence>
<evidence type="ECO:0000256" key="4">
    <source>
        <dbReference type="ARBA" id="ARBA00020295"/>
    </source>
</evidence>
<comment type="similarity">
    <text evidence="2 10">Belongs to the disproportionating enzyme family.</text>
</comment>
<dbReference type="NCBIfam" id="TIGR00217">
    <property type="entry name" value="malQ"/>
    <property type="match status" value="1"/>
</dbReference>
<keyword evidence="6 10" id="KW-0808">Transferase</keyword>
<evidence type="ECO:0000256" key="5">
    <source>
        <dbReference type="ARBA" id="ARBA00022676"/>
    </source>
</evidence>